<evidence type="ECO:0000256" key="7">
    <source>
        <dbReference type="NCBIfam" id="TIGR00112"/>
    </source>
</evidence>
<protein>
    <recommendedName>
        <fullName evidence="6 7">Pyrroline-5-carboxylate reductase</fullName>
        <shortName evidence="6">P5C reductase</shortName>
        <shortName evidence="6">P5CR</shortName>
        <ecNumber evidence="6 7">1.5.1.2</ecNumber>
    </recommendedName>
    <alternativeName>
        <fullName evidence="6">PCA reductase</fullName>
    </alternativeName>
</protein>
<dbReference type="Pfam" id="PF14748">
    <property type="entry name" value="P5CR_dimer"/>
    <property type="match status" value="1"/>
</dbReference>
<evidence type="ECO:0000313" key="13">
    <source>
        <dbReference type="Proteomes" id="UP000683246"/>
    </source>
</evidence>
<keyword evidence="3 6" id="KW-0521">NADP</keyword>
<dbReference type="FunFam" id="1.10.3730.10:FF:000001">
    <property type="entry name" value="Pyrroline-5-carboxylate reductase"/>
    <property type="match status" value="1"/>
</dbReference>
<evidence type="ECO:0000259" key="11">
    <source>
        <dbReference type="Pfam" id="PF14748"/>
    </source>
</evidence>
<sequence>MQKIGFIGTGNMGYAMMKGIIKNLNGIQLTYTDANKEKLKEVHQELGQNLADNNIACIQESKYIILAIKPQYFKEVFEEIRGALTPEHVMISLSPGVTIERIKEDLGQTIKVVRSMPNTPALVGAGTSAVSFSKDTYIQEERDTVKAIFNAFGVMVELPEHLMDAVVPVSGSSPAYVYMFIEAMADAAVRMGLPRDMAYQLAAGTVLGSAKMVLETGIHPGALKDAVCSPGGTTIEAVAELEKNGFRSAVMEAMKSCYDKTKTI</sequence>
<dbReference type="KEGG" id="vpy:HZI73_12470"/>
<dbReference type="PANTHER" id="PTHR11645:SF0">
    <property type="entry name" value="PYRROLINE-5-CARBOXYLATE REDUCTASE 3"/>
    <property type="match status" value="1"/>
</dbReference>
<dbReference type="PANTHER" id="PTHR11645">
    <property type="entry name" value="PYRROLINE-5-CARBOXYLATE REDUCTASE"/>
    <property type="match status" value="1"/>
</dbReference>
<dbReference type="InterPro" id="IPR029036">
    <property type="entry name" value="P5CR_dimer"/>
</dbReference>
<dbReference type="SUPFAM" id="SSF48179">
    <property type="entry name" value="6-phosphogluconate dehydrogenase C-terminal domain-like"/>
    <property type="match status" value="1"/>
</dbReference>
<feature type="binding site" evidence="8">
    <location>
        <begin position="67"/>
        <end position="70"/>
    </location>
    <ligand>
        <name>NADP(+)</name>
        <dbReference type="ChEBI" id="CHEBI:58349"/>
    </ligand>
</feature>
<keyword evidence="2 6" id="KW-0641">Proline biosynthesis</keyword>
<gene>
    <name evidence="6 12" type="primary">proC</name>
    <name evidence="12" type="ORF">HZI73_12470</name>
</gene>
<dbReference type="Pfam" id="PF03807">
    <property type="entry name" value="F420_oxidored"/>
    <property type="match status" value="1"/>
</dbReference>
<evidence type="ECO:0000259" key="10">
    <source>
        <dbReference type="Pfam" id="PF03807"/>
    </source>
</evidence>
<comment type="catalytic activity">
    <reaction evidence="6 9">
        <text>L-proline + NADP(+) = (S)-1-pyrroline-5-carboxylate + NADPH + 2 H(+)</text>
        <dbReference type="Rhea" id="RHEA:14109"/>
        <dbReference type="ChEBI" id="CHEBI:15378"/>
        <dbReference type="ChEBI" id="CHEBI:17388"/>
        <dbReference type="ChEBI" id="CHEBI:57783"/>
        <dbReference type="ChEBI" id="CHEBI:58349"/>
        <dbReference type="ChEBI" id="CHEBI:60039"/>
        <dbReference type="EC" id="1.5.1.2"/>
    </reaction>
</comment>
<keyword evidence="6 9" id="KW-0028">Amino-acid biosynthesis</keyword>
<dbReference type="GO" id="GO:0055129">
    <property type="term" value="P:L-proline biosynthetic process"/>
    <property type="evidence" value="ECO:0007669"/>
    <property type="project" value="UniProtKB-UniRule"/>
</dbReference>
<name>A0A8J8SGR7_9FIRM</name>
<dbReference type="Proteomes" id="UP000683246">
    <property type="component" value="Chromosome"/>
</dbReference>
<dbReference type="EC" id="1.5.1.2" evidence="6 7"/>
<dbReference type="InterPro" id="IPR028939">
    <property type="entry name" value="P5C_Rdtase_cat_N"/>
</dbReference>
<feature type="domain" description="Pyrroline-5-carboxylate reductase catalytic N-terminal" evidence="10">
    <location>
        <begin position="3"/>
        <end position="94"/>
    </location>
</feature>
<dbReference type="Gene3D" id="1.10.3730.10">
    <property type="entry name" value="ProC C-terminal domain-like"/>
    <property type="match status" value="1"/>
</dbReference>
<comment type="subcellular location">
    <subcellularLocation>
        <location evidence="6">Cytoplasm</location>
    </subcellularLocation>
</comment>
<dbReference type="Gene3D" id="3.40.50.720">
    <property type="entry name" value="NAD(P)-binding Rossmann-like Domain"/>
    <property type="match status" value="1"/>
</dbReference>
<dbReference type="InterPro" id="IPR053790">
    <property type="entry name" value="P5CR-like_CS"/>
</dbReference>
<comment type="function">
    <text evidence="5 6">Catalyzes the reduction of 1-pyrroline-5-carboxylate (PCA) to L-proline.</text>
</comment>
<evidence type="ECO:0000256" key="9">
    <source>
        <dbReference type="RuleBase" id="RU003903"/>
    </source>
</evidence>
<comment type="similarity">
    <text evidence="1 6 9">Belongs to the pyrroline-5-carboxylate reductase family.</text>
</comment>
<dbReference type="AlphaFoldDB" id="A0A8J8SGR7"/>
<dbReference type="RefSeq" id="WP_212698551.1">
    <property type="nucleotide sequence ID" value="NZ_CP058649.1"/>
</dbReference>
<dbReference type="EMBL" id="CP058649">
    <property type="protein sequence ID" value="QUI23050.1"/>
    <property type="molecule type" value="Genomic_DNA"/>
</dbReference>
<evidence type="ECO:0000256" key="2">
    <source>
        <dbReference type="ARBA" id="ARBA00022650"/>
    </source>
</evidence>
<feature type="domain" description="Pyrroline-5-carboxylate reductase dimerisation" evidence="11">
    <location>
        <begin position="160"/>
        <end position="262"/>
    </location>
</feature>
<evidence type="ECO:0000256" key="5">
    <source>
        <dbReference type="ARBA" id="ARBA00058118"/>
    </source>
</evidence>
<dbReference type="InterPro" id="IPR000304">
    <property type="entry name" value="Pyrroline-COOH_reductase"/>
</dbReference>
<keyword evidence="6" id="KW-0963">Cytoplasm</keyword>
<dbReference type="HAMAP" id="MF_01925">
    <property type="entry name" value="P5C_reductase"/>
    <property type="match status" value="1"/>
</dbReference>
<evidence type="ECO:0000256" key="4">
    <source>
        <dbReference type="ARBA" id="ARBA00023002"/>
    </source>
</evidence>
<comment type="catalytic activity">
    <reaction evidence="6">
        <text>L-proline + NAD(+) = (S)-1-pyrroline-5-carboxylate + NADH + 2 H(+)</text>
        <dbReference type="Rhea" id="RHEA:14105"/>
        <dbReference type="ChEBI" id="CHEBI:15378"/>
        <dbReference type="ChEBI" id="CHEBI:17388"/>
        <dbReference type="ChEBI" id="CHEBI:57540"/>
        <dbReference type="ChEBI" id="CHEBI:57945"/>
        <dbReference type="ChEBI" id="CHEBI:60039"/>
        <dbReference type="EC" id="1.5.1.2"/>
    </reaction>
</comment>
<dbReference type="InterPro" id="IPR036291">
    <property type="entry name" value="NAD(P)-bd_dom_sf"/>
</dbReference>
<accession>A0A8J8SGR7</accession>
<reference evidence="12" key="1">
    <citation type="submission" date="2020-07" db="EMBL/GenBank/DDBJ databases">
        <title>Vallitalea pronyensis genome.</title>
        <authorList>
            <person name="Postec A."/>
        </authorList>
    </citation>
    <scope>NUCLEOTIDE SEQUENCE</scope>
    <source>
        <strain evidence="12">FatNI3</strain>
    </source>
</reference>
<dbReference type="InterPro" id="IPR008927">
    <property type="entry name" value="6-PGluconate_DH-like_C_sf"/>
</dbReference>
<dbReference type="PIRSF" id="PIRSF000193">
    <property type="entry name" value="Pyrrol-5-carb_rd"/>
    <property type="match status" value="1"/>
</dbReference>
<organism evidence="12 13">
    <name type="scientific">Vallitalea pronyensis</name>
    <dbReference type="NCBI Taxonomy" id="1348613"/>
    <lineage>
        <taxon>Bacteria</taxon>
        <taxon>Bacillati</taxon>
        <taxon>Bacillota</taxon>
        <taxon>Clostridia</taxon>
        <taxon>Lachnospirales</taxon>
        <taxon>Vallitaleaceae</taxon>
        <taxon>Vallitalea</taxon>
    </lineage>
</organism>
<evidence type="ECO:0000256" key="3">
    <source>
        <dbReference type="ARBA" id="ARBA00022857"/>
    </source>
</evidence>
<dbReference type="SUPFAM" id="SSF51735">
    <property type="entry name" value="NAD(P)-binding Rossmann-fold domains"/>
    <property type="match status" value="1"/>
</dbReference>
<keyword evidence="4 6" id="KW-0560">Oxidoreductase</keyword>
<dbReference type="PROSITE" id="PS00521">
    <property type="entry name" value="P5CR"/>
    <property type="match status" value="1"/>
</dbReference>
<comment type="pathway">
    <text evidence="6 9">Amino-acid biosynthesis; L-proline biosynthesis; L-proline from L-glutamate 5-semialdehyde: step 1/1.</text>
</comment>
<evidence type="ECO:0000313" key="12">
    <source>
        <dbReference type="EMBL" id="QUI23050.1"/>
    </source>
</evidence>
<evidence type="ECO:0000256" key="1">
    <source>
        <dbReference type="ARBA" id="ARBA00005525"/>
    </source>
</evidence>
<feature type="binding site" evidence="8">
    <location>
        <begin position="7"/>
        <end position="12"/>
    </location>
    <ligand>
        <name>NADP(+)</name>
        <dbReference type="ChEBI" id="CHEBI:58349"/>
    </ligand>
</feature>
<keyword evidence="13" id="KW-1185">Reference proteome</keyword>
<evidence type="ECO:0000256" key="6">
    <source>
        <dbReference type="HAMAP-Rule" id="MF_01925"/>
    </source>
</evidence>
<evidence type="ECO:0000256" key="8">
    <source>
        <dbReference type="PIRSR" id="PIRSR000193-1"/>
    </source>
</evidence>
<dbReference type="GO" id="GO:0005737">
    <property type="term" value="C:cytoplasm"/>
    <property type="evidence" value="ECO:0007669"/>
    <property type="project" value="UniProtKB-SubCell"/>
</dbReference>
<dbReference type="NCBIfam" id="TIGR00112">
    <property type="entry name" value="proC"/>
    <property type="match status" value="1"/>
</dbReference>
<dbReference type="GO" id="GO:0004735">
    <property type="term" value="F:pyrroline-5-carboxylate reductase activity"/>
    <property type="evidence" value="ECO:0007669"/>
    <property type="project" value="UniProtKB-UniRule"/>
</dbReference>
<dbReference type="UniPathway" id="UPA00098">
    <property type="reaction ID" value="UER00361"/>
</dbReference>
<proteinExistence type="inferred from homology"/>
<feature type="binding site" evidence="8">
    <location>
        <position position="54"/>
    </location>
    <ligand>
        <name>NADPH</name>
        <dbReference type="ChEBI" id="CHEBI:57783"/>
    </ligand>
</feature>